<protein>
    <submittedName>
        <fullName evidence="2">Uncharacterized protein</fullName>
    </submittedName>
</protein>
<accession>A0ABN6D413</accession>
<feature type="chain" id="PRO_5046773556" evidence="1">
    <location>
        <begin position="22"/>
        <end position="133"/>
    </location>
</feature>
<name>A0ABN6D413_9BURK</name>
<evidence type="ECO:0000256" key="1">
    <source>
        <dbReference type="SAM" id="SignalP"/>
    </source>
</evidence>
<evidence type="ECO:0000313" key="2">
    <source>
        <dbReference type="EMBL" id="BCO26672.1"/>
    </source>
</evidence>
<organism evidence="2 3">
    <name type="scientific">Rhodoferax lithotrophicus</name>
    <dbReference type="NCBI Taxonomy" id="2798804"/>
    <lineage>
        <taxon>Bacteria</taxon>
        <taxon>Pseudomonadati</taxon>
        <taxon>Pseudomonadota</taxon>
        <taxon>Betaproteobacteria</taxon>
        <taxon>Burkholderiales</taxon>
        <taxon>Comamonadaceae</taxon>
        <taxon>Rhodoferax</taxon>
    </lineage>
</organism>
<dbReference type="Proteomes" id="UP000824366">
    <property type="component" value="Chromosome"/>
</dbReference>
<evidence type="ECO:0000313" key="3">
    <source>
        <dbReference type="Proteomes" id="UP000824366"/>
    </source>
</evidence>
<proteinExistence type="predicted"/>
<gene>
    <name evidence="2" type="ORF">MIZ03_1555</name>
</gene>
<keyword evidence="1" id="KW-0732">Signal</keyword>
<sequence>MHIRYTLLPIFLLATLSNAIAKESCGIHAAGLLASSKTKELATLFANPSEVLGPLQRMAESLGKVTGIQEATTARFAQHTRISIQAKDLPDSYTYQGYWINAHSESIGPLQFHIASAPESDCRLLALHVDTAK</sequence>
<reference evidence="2 3" key="1">
    <citation type="journal article" date="2021" name="Microbiol. Spectr.">
        <title>A Single Bacterium Capable of Oxidation and Reduction of Iron at Circumneutral pH.</title>
        <authorList>
            <person name="Kato S."/>
            <person name="Ohkuma M."/>
        </authorList>
    </citation>
    <scope>NUCLEOTIDE SEQUENCE [LARGE SCALE GENOMIC DNA]</scope>
    <source>
        <strain evidence="2 3">MIZ03</strain>
    </source>
</reference>
<feature type="signal peptide" evidence="1">
    <location>
        <begin position="1"/>
        <end position="21"/>
    </location>
</feature>
<keyword evidence="3" id="KW-1185">Reference proteome</keyword>
<dbReference type="EMBL" id="AP024238">
    <property type="protein sequence ID" value="BCO26672.1"/>
    <property type="molecule type" value="Genomic_DNA"/>
</dbReference>